<comment type="subcellular location">
    <subcellularLocation>
        <location evidence="1">Cytoplasm</location>
    </subcellularLocation>
</comment>
<keyword evidence="9" id="KW-1185">Reference proteome</keyword>
<dbReference type="EMBL" id="CALNXI010001326">
    <property type="protein sequence ID" value="CAH3164976.1"/>
    <property type="molecule type" value="Genomic_DNA"/>
</dbReference>
<dbReference type="Pfam" id="PF05731">
    <property type="entry name" value="TROVE"/>
    <property type="match status" value="2"/>
</dbReference>
<dbReference type="SUPFAM" id="SSF140864">
    <property type="entry name" value="TROVE domain-like"/>
    <property type="match status" value="2"/>
</dbReference>
<dbReference type="InterPro" id="IPR036465">
    <property type="entry name" value="vWFA_dom_sf"/>
</dbReference>
<keyword evidence="4" id="KW-0479">Metal-binding</keyword>
<evidence type="ECO:0000256" key="6">
    <source>
        <dbReference type="ARBA" id="ARBA00023274"/>
    </source>
</evidence>
<organism evidence="8 9">
    <name type="scientific">Porites evermanni</name>
    <dbReference type="NCBI Taxonomy" id="104178"/>
    <lineage>
        <taxon>Eukaryota</taxon>
        <taxon>Metazoa</taxon>
        <taxon>Cnidaria</taxon>
        <taxon>Anthozoa</taxon>
        <taxon>Hexacorallia</taxon>
        <taxon>Scleractinia</taxon>
        <taxon>Fungiina</taxon>
        <taxon>Poritidae</taxon>
        <taxon>Porites</taxon>
    </lineage>
</organism>
<dbReference type="PANTHER" id="PTHR14202:SF0">
    <property type="entry name" value="RNA-BINDING PROTEIN RO60"/>
    <property type="match status" value="1"/>
</dbReference>
<keyword evidence="6" id="KW-0687">Ribonucleoprotein</keyword>
<evidence type="ECO:0000256" key="5">
    <source>
        <dbReference type="ARBA" id="ARBA00022884"/>
    </source>
</evidence>
<gene>
    <name evidence="8" type="ORF">PEVE_00005158</name>
</gene>
<evidence type="ECO:0000256" key="2">
    <source>
        <dbReference type="ARBA" id="ARBA00007814"/>
    </source>
</evidence>
<evidence type="ECO:0000313" key="8">
    <source>
        <dbReference type="EMBL" id="CAH3164976.1"/>
    </source>
</evidence>
<keyword evidence="5" id="KW-0694">RNA-binding</keyword>
<proteinExistence type="inferred from homology"/>
<dbReference type="SUPFAM" id="SSF53300">
    <property type="entry name" value="vWA-like"/>
    <property type="match status" value="2"/>
</dbReference>
<comment type="caution">
    <text evidence="8">The sequence shown here is derived from an EMBL/GenBank/DDBJ whole genome shotgun (WGS) entry which is preliminary data.</text>
</comment>
<evidence type="ECO:0000256" key="4">
    <source>
        <dbReference type="ARBA" id="ARBA00022723"/>
    </source>
</evidence>
<dbReference type="Proteomes" id="UP001159427">
    <property type="component" value="Unassembled WGS sequence"/>
</dbReference>
<dbReference type="Gene3D" id="3.40.50.410">
    <property type="entry name" value="von Willebrand factor, type A domain"/>
    <property type="match status" value="4"/>
</dbReference>
<evidence type="ECO:0000256" key="1">
    <source>
        <dbReference type="ARBA" id="ARBA00004496"/>
    </source>
</evidence>
<evidence type="ECO:0000313" key="9">
    <source>
        <dbReference type="Proteomes" id="UP001159427"/>
    </source>
</evidence>
<dbReference type="InterPro" id="IPR056800">
    <property type="entry name" value="vWA_Ro60"/>
</dbReference>
<keyword evidence="3" id="KW-0963">Cytoplasm</keyword>
<evidence type="ECO:0000259" key="7">
    <source>
        <dbReference type="PROSITE" id="PS50988"/>
    </source>
</evidence>
<dbReference type="PANTHER" id="PTHR14202">
    <property type="entry name" value="60 KDA RIBONUCLEOPROTEIN SSA/RO"/>
    <property type="match status" value="1"/>
</dbReference>
<feature type="domain" description="TROVE" evidence="7">
    <location>
        <begin position="587"/>
        <end position="938"/>
    </location>
</feature>
<comment type="similarity">
    <text evidence="2">Belongs to the Ro 60 kDa family.</text>
</comment>
<dbReference type="CDD" id="cd00198">
    <property type="entry name" value="vWFA"/>
    <property type="match status" value="1"/>
</dbReference>
<reference evidence="8 9" key="1">
    <citation type="submission" date="2022-05" db="EMBL/GenBank/DDBJ databases">
        <authorList>
            <consortium name="Genoscope - CEA"/>
            <person name="William W."/>
        </authorList>
    </citation>
    <scope>NUCLEOTIDE SEQUENCE [LARGE SCALE GENOMIC DNA]</scope>
</reference>
<dbReference type="PROSITE" id="PS50988">
    <property type="entry name" value="TROVE"/>
    <property type="match status" value="2"/>
</dbReference>
<dbReference type="InterPro" id="IPR040322">
    <property type="entry name" value="TROVE2"/>
</dbReference>
<dbReference type="InterPro" id="IPR037214">
    <property type="entry name" value="TROVE_dom_sf"/>
</dbReference>
<dbReference type="Pfam" id="PF25045">
    <property type="entry name" value="vWA_Ro60"/>
    <property type="match status" value="2"/>
</dbReference>
<sequence>MSRNSFQKPIGVEMVPASETEPQSHPLAATTQVKNEAGGFVWKVNDMERLRRFLVLGCEGGTYYATEQKLGQENAQALLRIITEGRGPEAVKIIVEYSTDGRTAKQDPIILALAMCARSSHLETKRAAYAAVAQVLRIPTHLFSFTEFCEKLSKPKSSGWGRAHKKAIQRWYTEKKPRALAVAVTKYKQRNGWSHRDLFRLCHVKPTNPATQFIVKYVIKGFDAAATPGVSQDVLSVYNFLKAVEEAKSMSKTELVQAIREHGLVREHIPTNYLSSRKIWEALLENMPITAMIRNLGKMTNVGVLAPLSAGAARVCEMLKSEKNLKDARVHPFSILVALKQYEEGKGEKGKLTWIPNQDVVTALDKAFYLAFKAVEPTNKRYLLAIDVSGSMSCGNCNGTTITPRVASAAMAMLTARTEPQYHFVGFSHHLVPLNINSAQKLDTVIKTIDRVPMGGTDCAQPMIYAKKKNLKVDVFIVYTDSETWAGRIHPSKALEQYRKHSGVNAKLIVCAMTSNGFTLADPEDRGMLDMAGFDSAAPDVIRQFVLGDRQASRKENMANQQRPDVEMVPASPGGTPQSEPIAANQVQNEAGGFVWKVDDMERFRRFLVLGSEGGTYYAEEKKLGQENAQALLRIIAEGRGPEAVEIIVEYSTQGRTAKQDTIILSLAICARSSHLETKRAAYAALSQVLRIPTHLFSFVEICETLSKPKSTGWGRAHRKAIQKWYTNKKPKALSVAVTKYKQRNGWSHRDVFRLCHVKPTDPAIQFIVKYVIKGFDAVQPDAATPGVGQDVTSVFTFLKAVEEAKTMSEERLVQAIKDHNLVREHIPTNHLNSQEIWKALLEKMPMTAMIRNLGKMTSIKVLAPLSEGATKVCDMLRNERSLKDARVHPFTILLALKQYQAGQGEKGKLTWIPNQAIVTALDEAFYLAFKNVEPTNKRYLLAIDVSGSMSWGNCHGTTITPRVASAAMAMLTARTEPQYHFVGFSHHLVPLNINSTQRLDTVVRTIEQVPMGGTDCAQPMIYARDNNLKVDVFIVYTDCETWAGPIHPSEALRQYRIQSGIDAKLIICAMTSNGFTLADPEDRGMLDMAGFDSAAPDIIRQFVVGF</sequence>
<name>A0ABN8QLF8_9CNID</name>
<accession>A0ABN8QLF8</accession>
<dbReference type="InterPro" id="IPR008858">
    <property type="entry name" value="TROVE_dom"/>
</dbReference>
<protein>
    <recommendedName>
        <fullName evidence="7">TROVE domain-containing protein</fullName>
    </recommendedName>
</protein>
<evidence type="ECO:0000256" key="3">
    <source>
        <dbReference type="ARBA" id="ARBA00022490"/>
    </source>
</evidence>
<feature type="domain" description="TROVE" evidence="7">
    <location>
        <begin position="33"/>
        <end position="380"/>
    </location>
</feature>